<proteinExistence type="predicted"/>
<protein>
    <submittedName>
        <fullName evidence="1">Uncharacterized protein</fullName>
    </submittedName>
</protein>
<accession>A0A0E9PSH8</accession>
<organism evidence="1">
    <name type="scientific">Anguilla anguilla</name>
    <name type="common">European freshwater eel</name>
    <name type="synonym">Muraena anguilla</name>
    <dbReference type="NCBI Taxonomy" id="7936"/>
    <lineage>
        <taxon>Eukaryota</taxon>
        <taxon>Metazoa</taxon>
        <taxon>Chordata</taxon>
        <taxon>Craniata</taxon>
        <taxon>Vertebrata</taxon>
        <taxon>Euteleostomi</taxon>
        <taxon>Actinopterygii</taxon>
        <taxon>Neopterygii</taxon>
        <taxon>Teleostei</taxon>
        <taxon>Anguilliformes</taxon>
        <taxon>Anguillidae</taxon>
        <taxon>Anguilla</taxon>
    </lineage>
</organism>
<reference evidence="1" key="2">
    <citation type="journal article" date="2015" name="Fish Shellfish Immunol.">
        <title>Early steps in the European eel (Anguilla anguilla)-Vibrio vulnificus interaction in the gills: Role of the RtxA13 toxin.</title>
        <authorList>
            <person name="Callol A."/>
            <person name="Pajuelo D."/>
            <person name="Ebbesson L."/>
            <person name="Teles M."/>
            <person name="MacKenzie S."/>
            <person name="Amaro C."/>
        </authorList>
    </citation>
    <scope>NUCLEOTIDE SEQUENCE</scope>
</reference>
<dbReference type="AlphaFoldDB" id="A0A0E9PSH8"/>
<sequence>MAWYFHSQISYLEARADFTPYKRTIFLCPQEFPVFVPSNFIA</sequence>
<evidence type="ECO:0000313" key="1">
    <source>
        <dbReference type="EMBL" id="JAH07454.1"/>
    </source>
</evidence>
<dbReference type="EMBL" id="GBXM01101123">
    <property type="protein sequence ID" value="JAH07454.1"/>
    <property type="molecule type" value="Transcribed_RNA"/>
</dbReference>
<reference evidence="1" key="1">
    <citation type="submission" date="2014-11" db="EMBL/GenBank/DDBJ databases">
        <authorList>
            <person name="Amaro Gonzalez C."/>
        </authorList>
    </citation>
    <scope>NUCLEOTIDE SEQUENCE</scope>
</reference>
<name>A0A0E9PSH8_ANGAN</name>